<feature type="region of interest" description="Disordered" evidence="1">
    <location>
        <begin position="1"/>
        <end position="236"/>
    </location>
</feature>
<organism evidence="2 3">
    <name type="scientific">Mycena chlorophos</name>
    <name type="common">Agaric fungus</name>
    <name type="synonym">Agaricus chlorophos</name>
    <dbReference type="NCBI Taxonomy" id="658473"/>
    <lineage>
        <taxon>Eukaryota</taxon>
        <taxon>Fungi</taxon>
        <taxon>Dikarya</taxon>
        <taxon>Basidiomycota</taxon>
        <taxon>Agaricomycotina</taxon>
        <taxon>Agaricomycetes</taxon>
        <taxon>Agaricomycetidae</taxon>
        <taxon>Agaricales</taxon>
        <taxon>Marasmiineae</taxon>
        <taxon>Mycenaceae</taxon>
        <taxon>Mycena</taxon>
    </lineage>
</organism>
<dbReference type="EMBL" id="JACAZE010000004">
    <property type="protein sequence ID" value="KAF7318080.1"/>
    <property type="molecule type" value="Genomic_DNA"/>
</dbReference>
<evidence type="ECO:0000256" key="1">
    <source>
        <dbReference type="SAM" id="MobiDB-lite"/>
    </source>
</evidence>
<evidence type="ECO:0000313" key="3">
    <source>
        <dbReference type="Proteomes" id="UP000613580"/>
    </source>
</evidence>
<name>A0A8H6TFT7_MYCCL</name>
<evidence type="ECO:0000313" key="2">
    <source>
        <dbReference type="EMBL" id="KAF7318080.1"/>
    </source>
</evidence>
<feature type="compositionally biased region" description="Polar residues" evidence="1">
    <location>
        <begin position="63"/>
        <end position="84"/>
    </location>
</feature>
<proteinExistence type="predicted"/>
<keyword evidence="3" id="KW-1185">Reference proteome</keyword>
<reference evidence="2" key="1">
    <citation type="submission" date="2020-05" db="EMBL/GenBank/DDBJ databases">
        <title>Mycena genomes resolve the evolution of fungal bioluminescence.</title>
        <authorList>
            <person name="Tsai I.J."/>
        </authorList>
    </citation>
    <scope>NUCLEOTIDE SEQUENCE</scope>
    <source>
        <strain evidence="2">110903Hualien_Pintung</strain>
    </source>
</reference>
<feature type="compositionally biased region" description="Polar residues" evidence="1">
    <location>
        <begin position="209"/>
        <end position="234"/>
    </location>
</feature>
<protein>
    <submittedName>
        <fullName evidence="2">Uncharacterized protein</fullName>
    </submittedName>
</protein>
<feature type="compositionally biased region" description="Polar residues" evidence="1">
    <location>
        <begin position="189"/>
        <end position="198"/>
    </location>
</feature>
<sequence length="264" mass="29019">MAEQQGHVNSNGPNTNASENERRPSRSTAITPSTRTRRPEIASVPPAQKSTSRNKLRRYKPTSILSSDLPTTVLSPSCAEQQTRPIHPFAPDSTRISSRELRRTPTNENAAKVSPETPDVVDNAPETKQTGPTKQQDYNAISTIPPNNLPRLPHPPGASTNDKVRYGTAAVFTVPTRPSSRARHVLEQPGNSSWTRSTLEQHRVPEQPTPSSGQRRGLLNNQSVNSNGPNTNASENERRLQDLETGLLQDFEVSALELIEFGQN</sequence>
<gene>
    <name evidence="2" type="ORF">HMN09_00315900</name>
</gene>
<accession>A0A8H6TFT7</accession>
<feature type="compositionally biased region" description="Polar residues" evidence="1">
    <location>
        <begin position="1"/>
        <end position="18"/>
    </location>
</feature>
<dbReference type="Proteomes" id="UP000613580">
    <property type="component" value="Unassembled WGS sequence"/>
</dbReference>
<feature type="compositionally biased region" description="Polar residues" evidence="1">
    <location>
        <begin position="126"/>
        <end position="144"/>
    </location>
</feature>
<dbReference type="AlphaFoldDB" id="A0A8H6TFT7"/>
<comment type="caution">
    <text evidence="2">The sequence shown here is derived from an EMBL/GenBank/DDBJ whole genome shotgun (WGS) entry which is preliminary data.</text>
</comment>